<keyword evidence="1" id="KW-0472">Membrane</keyword>
<dbReference type="EMBL" id="CP015217">
    <property type="protein sequence ID" value="AOP32697.1"/>
    <property type="molecule type" value="Genomic_DNA"/>
</dbReference>
<evidence type="ECO:0008006" key="4">
    <source>
        <dbReference type="Google" id="ProtNLM"/>
    </source>
</evidence>
<organism evidence="2 3">
    <name type="scientific">Leptospira tipperaryensis</name>
    <dbReference type="NCBI Taxonomy" id="2564040"/>
    <lineage>
        <taxon>Bacteria</taxon>
        <taxon>Pseudomonadati</taxon>
        <taxon>Spirochaetota</taxon>
        <taxon>Spirochaetia</taxon>
        <taxon>Leptospirales</taxon>
        <taxon>Leptospiraceae</taxon>
        <taxon>Leptospira</taxon>
    </lineage>
</organism>
<keyword evidence="3" id="KW-1185">Reference proteome</keyword>
<proteinExistence type="predicted"/>
<dbReference type="KEGG" id="laj:A0128_01715"/>
<accession>A0A1D7USV0</accession>
<dbReference type="Pfam" id="PF16138">
    <property type="entry name" value="DUF4846"/>
    <property type="match status" value="1"/>
</dbReference>
<name>A0A1D7USV0_9LEPT</name>
<dbReference type="Proteomes" id="UP000094197">
    <property type="component" value="Chromosome 1"/>
</dbReference>
<reference evidence="2 3" key="1">
    <citation type="submission" date="2016-04" db="EMBL/GenBank/DDBJ databases">
        <title>Complete genome seqeunce of Leptospira alstonii serovar Room22.</title>
        <authorList>
            <person name="Nally J.E."/>
            <person name="Bayles D.O."/>
            <person name="Hurley D."/>
            <person name="Fanning S."/>
            <person name="McMahon B.J."/>
            <person name="Arent Z."/>
        </authorList>
    </citation>
    <scope>NUCLEOTIDE SEQUENCE [LARGE SCALE GENOMIC DNA]</scope>
    <source>
        <strain evidence="2 3">GWTS #1</strain>
    </source>
</reference>
<dbReference type="InterPro" id="IPR032315">
    <property type="entry name" value="DUF4846"/>
</dbReference>
<keyword evidence="1" id="KW-1133">Transmembrane helix</keyword>
<evidence type="ECO:0000313" key="3">
    <source>
        <dbReference type="Proteomes" id="UP000094197"/>
    </source>
</evidence>
<sequence>MDLDSSAGLRENLFDFLRIEFKLGKTMKFISILFHFGMITGILWTGGFLFLTSCLDADSKWARISQIQTPEGSSRISYPKDSFSDFVRNLPLKSEPTLWTFQKQNIIHRYDTLGVLDLPLLFQNDLEQCADFTMRIWAEYHKQRGALNRFYLFDYNGRKKSFQASGMSYVSFLRKSFVSSNSYSLKKGGLGIDEADLRPGDLFVQNETGGIGHVSMVLDAAENSKREKFYLIGFSFMPAQEMHIEKAPKEFGSKGWFTYKGFLKHLEEFYPYGTPVLRRFPDK</sequence>
<dbReference type="AlphaFoldDB" id="A0A1D7USV0"/>
<evidence type="ECO:0000313" key="2">
    <source>
        <dbReference type="EMBL" id="AOP32697.1"/>
    </source>
</evidence>
<protein>
    <recommendedName>
        <fullName evidence="4">Lipoprotein</fullName>
    </recommendedName>
</protein>
<evidence type="ECO:0000256" key="1">
    <source>
        <dbReference type="SAM" id="Phobius"/>
    </source>
</evidence>
<keyword evidence="1" id="KW-0812">Transmembrane</keyword>
<feature type="transmembrane region" description="Helical" evidence="1">
    <location>
        <begin position="29"/>
        <end position="51"/>
    </location>
</feature>
<gene>
    <name evidence="2" type="ORF">A0128_01715</name>
</gene>